<proteinExistence type="predicted"/>
<dbReference type="AlphaFoldDB" id="A0A0E9T0B4"/>
<sequence length="29" mass="3072">MSTAGDKNELLGLGRMWGLSELVNVAVLP</sequence>
<dbReference type="EMBL" id="GBXM01061576">
    <property type="protein sequence ID" value="JAH47001.1"/>
    <property type="molecule type" value="Transcribed_RNA"/>
</dbReference>
<protein>
    <submittedName>
        <fullName evidence="1">Uncharacterized protein</fullName>
    </submittedName>
</protein>
<name>A0A0E9T0B4_ANGAN</name>
<accession>A0A0E9T0B4</accession>
<reference evidence="1" key="1">
    <citation type="submission" date="2014-11" db="EMBL/GenBank/DDBJ databases">
        <authorList>
            <person name="Amaro Gonzalez C."/>
        </authorList>
    </citation>
    <scope>NUCLEOTIDE SEQUENCE</scope>
</reference>
<evidence type="ECO:0000313" key="1">
    <source>
        <dbReference type="EMBL" id="JAH47001.1"/>
    </source>
</evidence>
<organism evidence="1">
    <name type="scientific">Anguilla anguilla</name>
    <name type="common">European freshwater eel</name>
    <name type="synonym">Muraena anguilla</name>
    <dbReference type="NCBI Taxonomy" id="7936"/>
    <lineage>
        <taxon>Eukaryota</taxon>
        <taxon>Metazoa</taxon>
        <taxon>Chordata</taxon>
        <taxon>Craniata</taxon>
        <taxon>Vertebrata</taxon>
        <taxon>Euteleostomi</taxon>
        <taxon>Actinopterygii</taxon>
        <taxon>Neopterygii</taxon>
        <taxon>Teleostei</taxon>
        <taxon>Anguilliformes</taxon>
        <taxon>Anguillidae</taxon>
        <taxon>Anguilla</taxon>
    </lineage>
</organism>
<reference evidence="1" key="2">
    <citation type="journal article" date="2015" name="Fish Shellfish Immunol.">
        <title>Early steps in the European eel (Anguilla anguilla)-Vibrio vulnificus interaction in the gills: Role of the RtxA13 toxin.</title>
        <authorList>
            <person name="Callol A."/>
            <person name="Pajuelo D."/>
            <person name="Ebbesson L."/>
            <person name="Teles M."/>
            <person name="MacKenzie S."/>
            <person name="Amaro C."/>
        </authorList>
    </citation>
    <scope>NUCLEOTIDE SEQUENCE</scope>
</reference>